<dbReference type="AlphaFoldDB" id="A0A1G2G142"/>
<evidence type="ECO:0000313" key="1">
    <source>
        <dbReference type="EMBL" id="OGZ43580.1"/>
    </source>
</evidence>
<organism evidence="1 2">
    <name type="scientific">Candidatus Ryanbacteria bacterium RIFCSPHIGHO2_01_FULL_45_22</name>
    <dbReference type="NCBI Taxonomy" id="1802114"/>
    <lineage>
        <taxon>Bacteria</taxon>
        <taxon>Candidatus Ryaniibacteriota</taxon>
    </lineage>
</organism>
<name>A0A1G2G142_9BACT</name>
<dbReference type="EMBL" id="MHNK01000013">
    <property type="protein sequence ID" value="OGZ43580.1"/>
    <property type="molecule type" value="Genomic_DNA"/>
</dbReference>
<protein>
    <submittedName>
        <fullName evidence="1">Uncharacterized protein</fullName>
    </submittedName>
</protein>
<dbReference type="Proteomes" id="UP000177480">
    <property type="component" value="Unassembled WGS sequence"/>
</dbReference>
<reference evidence="1 2" key="1">
    <citation type="journal article" date="2016" name="Nat. Commun.">
        <title>Thousands of microbial genomes shed light on interconnected biogeochemical processes in an aquifer system.</title>
        <authorList>
            <person name="Anantharaman K."/>
            <person name="Brown C.T."/>
            <person name="Hug L.A."/>
            <person name="Sharon I."/>
            <person name="Castelle C.J."/>
            <person name="Probst A.J."/>
            <person name="Thomas B.C."/>
            <person name="Singh A."/>
            <person name="Wilkins M.J."/>
            <person name="Karaoz U."/>
            <person name="Brodie E.L."/>
            <person name="Williams K.H."/>
            <person name="Hubbard S.S."/>
            <person name="Banfield J.F."/>
        </authorList>
    </citation>
    <scope>NUCLEOTIDE SEQUENCE [LARGE SCALE GENOMIC DNA]</scope>
</reference>
<dbReference type="STRING" id="1802114.A2719_00375"/>
<accession>A0A1G2G142</accession>
<gene>
    <name evidence="1" type="ORF">A2719_00375</name>
</gene>
<evidence type="ECO:0000313" key="2">
    <source>
        <dbReference type="Proteomes" id="UP000177480"/>
    </source>
</evidence>
<sequence>MEYHKLSYKKEPDAVRSKPIDLYWIVFDGSKTHYVFDEAALKASSENDGIYPIVICGCDIIGCGGMYVTTRIDGNDIIWEKFWFGQCVGEPDADDALDSFAFIQNDVKEKDLVVKPPLRFKLNEYRALADEIASDLKTDPKKEARNKQWYDKTLKKYKAGDTARI</sequence>
<comment type="caution">
    <text evidence="1">The sequence shown here is derived from an EMBL/GenBank/DDBJ whole genome shotgun (WGS) entry which is preliminary data.</text>
</comment>
<proteinExistence type="predicted"/>